<dbReference type="GO" id="GO:0016740">
    <property type="term" value="F:transferase activity"/>
    <property type="evidence" value="ECO:0007669"/>
    <property type="project" value="UniProtKB-KW"/>
</dbReference>
<evidence type="ECO:0000313" key="2">
    <source>
        <dbReference type="Proteomes" id="UP000322080"/>
    </source>
</evidence>
<accession>A0A5D0RLW5</accession>
<reference evidence="1 2" key="1">
    <citation type="submission" date="2019-08" db="EMBL/GenBank/DDBJ databases">
        <title>Identification of a novel species of the genus Boseongicola.</title>
        <authorList>
            <person name="Zhang X.-Q."/>
        </authorList>
    </citation>
    <scope>NUCLEOTIDE SEQUENCE [LARGE SCALE GENOMIC DNA]</scope>
    <source>
        <strain evidence="1 2">HY14</strain>
    </source>
</reference>
<name>A0A5D0RLW5_9RHOB</name>
<comment type="caution">
    <text evidence="1">The sequence shown here is derived from an EMBL/GenBank/DDBJ whole genome shotgun (WGS) entry which is preliminary data.</text>
</comment>
<protein>
    <submittedName>
        <fullName evidence="1">Glycosyltransferase family 4 protein</fullName>
    </submittedName>
</protein>
<sequence>MLKKIDFFLRTVRNTLPIRWRVPEISLVDRARLRILVSRQMMPRPNRVLTACLELRAVGRGETRIVREPLELIGDGTFCATVPVAALLVDSALIITFDLYLVLDGQCTRLAASQSGHPKSLPVDGFEILPWTREDQSCSLIISRARSQPKAGFDVAVVLNQINYTGGKTKAMITLAGQLKSQGLKVKIVAMNLSKEPPNFPLPNDVPIEFATSVT</sequence>
<dbReference type="EMBL" id="VSIY01000004">
    <property type="protein sequence ID" value="TYB82443.1"/>
    <property type="molecule type" value="Genomic_DNA"/>
</dbReference>
<proteinExistence type="predicted"/>
<dbReference type="Proteomes" id="UP000322080">
    <property type="component" value="Unassembled WGS sequence"/>
</dbReference>
<organism evidence="1 2">
    <name type="scientific">Maritimibacter fusiformis</name>
    <dbReference type="NCBI Taxonomy" id="2603819"/>
    <lineage>
        <taxon>Bacteria</taxon>
        <taxon>Pseudomonadati</taxon>
        <taxon>Pseudomonadota</taxon>
        <taxon>Alphaproteobacteria</taxon>
        <taxon>Rhodobacterales</taxon>
        <taxon>Roseobacteraceae</taxon>
        <taxon>Maritimibacter</taxon>
    </lineage>
</organism>
<dbReference type="AlphaFoldDB" id="A0A5D0RLW5"/>
<gene>
    <name evidence="1" type="ORF">FVF75_06935</name>
</gene>
<evidence type="ECO:0000313" key="1">
    <source>
        <dbReference type="EMBL" id="TYB82443.1"/>
    </source>
</evidence>
<keyword evidence="2" id="KW-1185">Reference proteome</keyword>
<keyword evidence="1" id="KW-0808">Transferase</keyword>
<dbReference type="RefSeq" id="WP_148377206.1">
    <property type="nucleotide sequence ID" value="NZ_VSIY01000004.1"/>
</dbReference>